<dbReference type="SUPFAM" id="SSF52047">
    <property type="entry name" value="RNI-like"/>
    <property type="match status" value="1"/>
</dbReference>
<name>A0A9P6T0A3_9FUNG</name>
<dbReference type="InterPro" id="IPR032675">
    <property type="entry name" value="LRR_dom_sf"/>
</dbReference>
<dbReference type="Gene3D" id="3.80.10.10">
    <property type="entry name" value="Ribonuclease Inhibitor"/>
    <property type="match status" value="1"/>
</dbReference>
<gene>
    <name evidence="1" type="ORF">BGZ80_009877</name>
</gene>
<dbReference type="PANTHER" id="PTHR38926">
    <property type="entry name" value="F-BOX DOMAIN CONTAINING PROTEIN, EXPRESSED"/>
    <property type="match status" value="1"/>
</dbReference>
<organism evidence="1 2">
    <name type="scientific">Entomortierella chlamydospora</name>
    <dbReference type="NCBI Taxonomy" id="101097"/>
    <lineage>
        <taxon>Eukaryota</taxon>
        <taxon>Fungi</taxon>
        <taxon>Fungi incertae sedis</taxon>
        <taxon>Mucoromycota</taxon>
        <taxon>Mortierellomycotina</taxon>
        <taxon>Mortierellomycetes</taxon>
        <taxon>Mortierellales</taxon>
        <taxon>Mortierellaceae</taxon>
        <taxon>Entomortierella</taxon>
    </lineage>
</organism>
<evidence type="ECO:0000313" key="1">
    <source>
        <dbReference type="EMBL" id="KAG0015408.1"/>
    </source>
</evidence>
<dbReference type="PANTHER" id="PTHR38926:SF72">
    <property type="entry name" value="IM:7136021-RELATED"/>
    <property type="match status" value="1"/>
</dbReference>
<evidence type="ECO:0008006" key="3">
    <source>
        <dbReference type="Google" id="ProtNLM"/>
    </source>
</evidence>
<sequence>MSSASNVLSARDRVLSIPELVQGIVQFLRPIHLSQLRLTSKRFHNAFTPYVTLAVSQDYYKDCESALKALTDVGSMVKSLRVDALGNESNLEIMLERSRAIERVDFRAWTSYDRLFYKILECQPTLKDLTLTLCGDSIKANIADLLSAIARQAPPLETFSLTVQVIGNIKTPWSNISSILDACSTIRNLSFRGFNISRQEDEPQQPQIQSLALSDAHFGHSDILFFLHTMPGLRSLSLHLYKEPAQVFHTLMGDLTYPSKNILTQLTKLKVVATRKSHITGLVRFIQDCCPRINDLELGGECQYVSRGDVLGLLDHFNLNDITLKRLAIDYIPGSYVEDWIRRMLERCCPELEELELGGGVQFFIETQDYIYKWRKSGEFSMKQQEQKFWFPFSSTLTKLHLNNLITSSGPHWYFLNQMLRSMPLLEDLAVMGLLSEYSLFDGLGNDNALPRPKHHPLEYCIFKYLDSNNVIPLPEKQREEEETVPYESQDWTKERPFLRFLKIGLQPSVGFEAEVWNRELVNRFRFLEHLSIKTDLSHPEMELLGEWEETLRPGLGFTLLRLGMSSPWG</sequence>
<protein>
    <recommendedName>
        <fullName evidence="3">F-box domain-containing protein</fullName>
    </recommendedName>
</protein>
<dbReference type="Proteomes" id="UP000703661">
    <property type="component" value="Unassembled WGS sequence"/>
</dbReference>
<dbReference type="OrthoDB" id="2358488at2759"/>
<comment type="caution">
    <text evidence="1">The sequence shown here is derived from an EMBL/GenBank/DDBJ whole genome shotgun (WGS) entry which is preliminary data.</text>
</comment>
<keyword evidence="2" id="KW-1185">Reference proteome</keyword>
<dbReference type="EMBL" id="JAAAID010000631">
    <property type="protein sequence ID" value="KAG0015408.1"/>
    <property type="molecule type" value="Genomic_DNA"/>
</dbReference>
<accession>A0A9P6T0A3</accession>
<reference evidence="1" key="1">
    <citation type="journal article" date="2020" name="Fungal Divers.">
        <title>Resolving the Mortierellaceae phylogeny through synthesis of multi-gene phylogenetics and phylogenomics.</title>
        <authorList>
            <person name="Vandepol N."/>
            <person name="Liber J."/>
            <person name="Desiro A."/>
            <person name="Na H."/>
            <person name="Kennedy M."/>
            <person name="Barry K."/>
            <person name="Grigoriev I.V."/>
            <person name="Miller A.N."/>
            <person name="O'Donnell K."/>
            <person name="Stajich J.E."/>
            <person name="Bonito G."/>
        </authorList>
    </citation>
    <scope>NUCLEOTIDE SEQUENCE</scope>
    <source>
        <strain evidence="1">NRRL 2769</strain>
    </source>
</reference>
<evidence type="ECO:0000313" key="2">
    <source>
        <dbReference type="Proteomes" id="UP000703661"/>
    </source>
</evidence>
<dbReference type="AlphaFoldDB" id="A0A9P6T0A3"/>
<proteinExistence type="predicted"/>